<evidence type="ECO:0000256" key="7">
    <source>
        <dbReference type="ARBA" id="ARBA00023239"/>
    </source>
</evidence>
<evidence type="ECO:0000256" key="4">
    <source>
        <dbReference type="ARBA" id="ARBA00022801"/>
    </source>
</evidence>
<dbReference type="AlphaFoldDB" id="A0A562ZT36"/>
<dbReference type="PANTHER" id="PTHR13604">
    <property type="entry name" value="DC12-RELATED"/>
    <property type="match status" value="1"/>
</dbReference>
<dbReference type="SUPFAM" id="SSF143081">
    <property type="entry name" value="BB1717-like"/>
    <property type="match status" value="1"/>
</dbReference>
<protein>
    <recommendedName>
        <fullName evidence="8">Abasic site processing protein</fullName>
        <ecNumber evidence="8">3.4.-.-</ecNumber>
    </recommendedName>
</protein>
<evidence type="ECO:0000256" key="3">
    <source>
        <dbReference type="ARBA" id="ARBA00022763"/>
    </source>
</evidence>
<dbReference type="GO" id="GO:0016829">
    <property type="term" value="F:lyase activity"/>
    <property type="evidence" value="ECO:0007669"/>
    <property type="project" value="UniProtKB-KW"/>
</dbReference>
<dbReference type="EC" id="3.4.-.-" evidence="8"/>
<evidence type="ECO:0000256" key="6">
    <source>
        <dbReference type="ARBA" id="ARBA00023125"/>
    </source>
</evidence>
<proteinExistence type="inferred from homology"/>
<dbReference type="EMBL" id="VOBQ01000008">
    <property type="protein sequence ID" value="TWO71445.1"/>
    <property type="molecule type" value="Genomic_DNA"/>
</dbReference>
<dbReference type="PANTHER" id="PTHR13604:SF0">
    <property type="entry name" value="ABASIC SITE PROCESSING PROTEIN HMCES"/>
    <property type="match status" value="1"/>
</dbReference>
<accession>A0A562ZT36</accession>
<keyword evidence="6" id="KW-0238">DNA-binding</keyword>
<dbReference type="Pfam" id="PF02586">
    <property type="entry name" value="SRAP"/>
    <property type="match status" value="1"/>
</dbReference>
<dbReference type="Proteomes" id="UP000318199">
    <property type="component" value="Unassembled WGS sequence"/>
</dbReference>
<evidence type="ECO:0000256" key="9">
    <source>
        <dbReference type="SAM" id="MobiDB-lite"/>
    </source>
</evidence>
<evidence type="ECO:0000256" key="2">
    <source>
        <dbReference type="ARBA" id="ARBA00022670"/>
    </source>
</evidence>
<dbReference type="GO" id="GO:0003697">
    <property type="term" value="F:single-stranded DNA binding"/>
    <property type="evidence" value="ECO:0007669"/>
    <property type="project" value="InterPro"/>
</dbReference>
<evidence type="ECO:0000313" key="11">
    <source>
        <dbReference type="Proteomes" id="UP000318199"/>
    </source>
</evidence>
<evidence type="ECO:0000313" key="10">
    <source>
        <dbReference type="EMBL" id="TWO71445.1"/>
    </source>
</evidence>
<feature type="region of interest" description="Disordered" evidence="9">
    <location>
        <begin position="213"/>
        <end position="256"/>
    </location>
</feature>
<comment type="caution">
    <text evidence="10">The sequence shown here is derived from an EMBL/GenBank/DDBJ whole genome shotgun (WGS) entry which is preliminary data.</text>
</comment>
<comment type="similarity">
    <text evidence="1 8">Belongs to the SOS response-associated peptidase family.</text>
</comment>
<sequence length="256" mass="28645">MLLSKMLAMCANYIPVTAGDRMLTWFGIERDFKTELPPEAWPTGVAPFIRLNEKGKLEAFKGHFGLLPHWCKEVAYGRRTYNARSETVHSLPSFRDAWRRGQRCIVPSEVIFEPNYESGVPVRWEIKQESGAPMGIAGVYSKSRDAEGNTRESFALVTVNADDHPLMKRFHKPGDEKRMVVVLAPADYDAWLTCAVEEAPRYFRQWMGPLAAAPRPLPPRASKGKVAVPRPDIDGVPASPLEPPGKDVKPQSGDLF</sequence>
<gene>
    <name evidence="10" type="ORF">FN976_11050</name>
</gene>
<dbReference type="GO" id="GO:0006508">
    <property type="term" value="P:proteolysis"/>
    <property type="evidence" value="ECO:0007669"/>
    <property type="project" value="UniProtKB-KW"/>
</dbReference>
<dbReference type="GO" id="GO:0008233">
    <property type="term" value="F:peptidase activity"/>
    <property type="evidence" value="ECO:0007669"/>
    <property type="project" value="UniProtKB-KW"/>
</dbReference>
<organism evidence="10 11">
    <name type="scientific">Caenimonas sedimenti</name>
    <dbReference type="NCBI Taxonomy" id="2596921"/>
    <lineage>
        <taxon>Bacteria</taxon>
        <taxon>Pseudomonadati</taxon>
        <taxon>Pseudomonadota</taxon>
        <taxon>Betaproteobacteria</taxon>
        <taxon>Burkholderiales</taxon>
        <taxon>Comamonadaceae</taxon>
        <taxon>Caenimonas</taxon>
    </lineage>
</organism>
<dbReference type="Gene3D" id="3.90.1680.10">
    <property type="entry name" value="SOS response associated peptidase-like"/>
    <property type="match status" value="1"/>
</dbReference>
<dbReference type="OrthoDB" id="6192129at2"/>
<dbReference type="GO" id="GO:0106300">
    <property type="term" value="P:protein-DNA covalent cross-linking repair"/>
    <property type="evidence" value="ECO:0007669"/>
    <property type="project" value="InterPro"/>
</dbReference>
<keyword evidence="5" id="KW-0190">Covalent protein-DNA linkage</keyword>
<keyword evidence="11" id="KW-1185">Reference proteome</keyword>
<reference evidence="10 11" key="1">
    <citation type="submission" date="2019-07" db="EMBL/GenBank/DDBJ databases">
        <title>Caenimonas sedimenti sp. nov., isolated from activated sludge.</title>
        <authorList>
            <person name="Xu J."/>
        </authorList>
    </citation>
    <scope>NUCLEOTIDE SEQUENCE [LARGE SCALE GENOMIC DNA]</scope>
    <source>
        <strain evidence="10 11">HX-9-20</strain>
    </source>
</reference>
<dbReference type="InterPro" id="IPR003738">
    <property type="entry name" value="SRAP"/>
</dbReference>
<keyword evidence="4 8" id="KW-0378">Hydrolase</keyword>
<keyword evidence="3" id="KW-0227">DNA damage</keyword>
<evidence type="ECO:0000256" key="1">
    <source>
        <dbReference type="ARBA" id="ARBA00008136"/>
    </source>
</evidence>
<evidence type="ECO:0000256" key="8">
    <source>
        <dbReference type="RuleBase" id="RU364100"/>
    </source>
</evidence>
<evidence type="ECO:0000256" key="5">
    <source>
        <dbReference type="ARBA" id="ARBA00023124"/>
    </source>
</evidence>
<keyword evidence="2 8" id="KW-0645">Protease</keyword>
<keyword evidence="7" id="KW-0456">Lyase</keyword>
<dbReference type="InterPro" id="IPR036590">
    <property type="entry name" value="SRAP-like"/>
</dbReference>
<name>A0A562ZT36_9BURK</name>